<evidence type="ECO:0000313" key="1">
    <source>
        <dbReference type="EMBL" id="KAF7495506.1"/>
    </source>
</evidence>
<reference evidence="3" key="1">
    <citation type="journal article" date="2020" name="PLoS Negl. Trop. Dis.">
        <title>High-quality nuclear genome for Sarcoptes scabiei-A critical resource for a neglected parasite.</title>
        <authorList>
            <person name="Korhonen P.K."/>
            <person name="Gasser R.B."/>
            <person name="Ma G."/>
            <person name="Wang T."/>
            <person name="Stroehlein A.J."/>
            <person name="Young N.D."/>
            <person name="Ang C.S."/>
            <person name="Fernando D.D."/>
            <person name="Lu H.C."/>
            <person name="Taylor S."/>
            <person name="Reynolds S.L."/>
            <person name="Mofiz E."/>
            <person name="Najaraj S.H."/>
            <person name="Gowda H."/>
            <person name="Madugundu A."/>
            <person name="Renuse S."/>
            <person name="Holt D."/>
            <person name="Pandey A."/>
            <person name="Papenfuss A.T."/>
            <person name="Fischer K."/>
        </authorList>
    </citation>
    <scope>NUCLEOTIDE SEQUENCE [LARGE SCALE GENOMIC DNA]</scope>
</reference>
<protein>
    <submittedName>
        <fullName evidence="1 2">Uncharacterized protein</fullName>
    </submittedName>
</protein>
<proteinExistence type="predicted"/>
<sequence length="181" mass="22014">MQVDYIIKDRYGFSNYNKKLRGVEIYGFSCGQTLKVGQSYLVSARFNKRQKHLEVNLCSGLRQRLPQKHKMTRKNRFRVFLQLKHQCPNSKGWLKRRRRSDRLLKKEIQTLKQLLKKQQDLFYIRFILPFMLKILEFKQRLQRIMSRFSRYRTRWDGIPDKYSKNSDMSTVPRASVIYLIK</sequence>
<dbReference type="EMBL" id="WVUK01000048">
    <property type="protein sequence ID" value="KAF7495506.1"/>
    <property type="molecule type" value="Genomic_DNA"/>
</dbReference>
<accession>A0A834RF82</accession>
<gene>
    <name evidence="1" type="ORF">SSS_7878</name>
</gene>
<keyword evidence="3" id="KW-1185">Reference proteome</keyword>
<name>A0A834RF82_SARSC</name>
<reference evidence="2" key="3">
    <citation type="submission" date="2022-06" db="UniProtKB">
        <authorList>
            <consortium name="EnsemblMetazoa"/>
        </authorList>
    </citation>
    <scope>IDENTIFICATION</scope>
</reference>
<dbReference type="EnsemblMetazoa" id="SSS_7878s_mrna">
    <property type="protein sequence ID" value="KAF7495506.1"/>
    <property type="gene ID" value="SSS_7878"/>
</dbReference>
<dbReference type="AlphaFoldDB" id="A0A834RF82"/>
<evidence type="ECO:0000313" key="2">
    <source>
        <dbReference type="EnsemblMetazoa" id="KAF7495506.1"/>
    </source>
</evidence>
<dbReference type="Proteomes" id="UP000070412">
    <property type="component" value="Unassembled WGS sequence"/>
</dbReference>
<reference evidence="1" key="2">
    <citation type="submission" date="2020-01" db="EMBL/GenBank/DDBJ databases">
        <authorList>
            <person name="Korhonen P.K.K."/>
            <person name="Guangxu M.G."/>
            <person name="Wang T.W."/>
            <person name="Stroehlein A.J.S."/>
            <person name="Young N.D."/>
            <person name="Ang C.-S.A."/>
            <person name="Fernando D.W.F."/>
            <person name="Lu H.L."/>
            <person name="Taylor S.T."/>
            <person name="Ehtesham M.E.M."/>
            <person name="Najaraj S.H.N."/>
            <person name="Harsha G.H.G."/>
            <person name="Madugundu A.M."/>
            <person name="Renuse S.R."/>
            <person name="Holt D.H."/>
            <person name="Pandey A.P."/>
            <person name="Papenfuss A.P."/>
            <person name="Gasser R.B.G."/>
            <person name="Fischer K.F."/>
        </authorList>
    </citation>
    <scope>NUCLEOTIDE SEQUENCE</scope>
    <source>
        <strain evidence="1">SSS_KF_BRIS2020</strain>
    </source>
</reference>
<evidence type="ECO:0000313" key="3">
    <source>
        <dbReference type="Proteomes" id="UP000070412"/>
    </source>
</evidence>
<organism evidence="1">
    <name type="scientific">Sarcoptes scabiei</name>
    <name type="common">Itch mite</name>
    <name type="synonym">Acarus scabiei</name>
    <dbReference type="NCBI Taxonomy" id="52283"/>
    <lineage>
        <taxon>Eukaryota</taxon>
        <taxon>Metazoa</taxon>
        <taxon>Ecdysozoa</taxon>
        <taxon>Arthropoda</taxon>
        <taxon>Chelicerata</taxon>
        <taxon>Arachnida</taxon>
        <taxon>Acari</taxon>
        <taxon>Acariformes</taxon>
        <taxon>Sarcoptiformes</taxon>
        <taxon>Astigmata</taxon>
        <taxon>Psoroptidia</taxon>
        <taxon>Sarcoptoidea</taxon>
        <taxon>Sarcoptidae</taxon>
        <taxon>Sarcoptinae</taxon>
        <taxon>Sarcoptes</taxon>
    </lineage>
</organism>